<evidence type="ECO:0000256" key="2">
    <source>
        <dbReference type="ARBA" id="ARBA00022676"/>
    </source>
</evidence>
<sequence>MYEFSVLMSLYDREDPSFLDRCLSSLASQTLQATEIIVVYDGFINQELDAVIKKYSISLPIKIIKIEKNVGLGEALNYGLRFCRYELVARMDTDDICFNDRFIKQIPVIANNDIDILGSSVIEFDGSKRRNKDVPDTYESIISACIYKNPINHMSVVFKKEKILNIGSYMHHLYMEDYNLWLRAIENKLIIQNLKERLLLVRVNPNMVKRRRGLEYIKSEIQLFKLKHRMRIYPLINLLYYSTIRLSTRLLPWRILSLIYNLDRKLLRK</sequence>
<keyword evidence="3" id="KW-0808">Transferase</keyword>
<dbReference type="PANTHER" id="PTHR43685:SF5">
    <property type="entry name" value="GLYCOSYLTRANSFERASE EPSE-RELATED"/>
    <property type="match status" value="1"/>
</dbReference>
<dbReference type="InterPro" id="IPR050834">
    <property type="entry name" value="Glycosyltransf_2"/>
</dbReference>
<dbReference type="InterPro" id="IPR029044">
    <property type="entry name" value="Nucleotide-diphossugar_trans"/>
</dbReference>
<comment type="similarity">
    <text evidence="1">Belongs to the glycosyltransferase 2 family.</text>
</comment>
<evidence type="ECO:0000313" key="6">
    <source>
        <dbReference type="Proteomes" id="UP000790096"/>
    </source>
</evidence>
<keyword evidence="2" id="KW-0328">Glycosyltransferase</keyword>
<name>A0ABS5SW66_9GAMM</name>
<reference evidence="5 6" key="1">
    <citation type="submission" date="2020-04" db="EMBL/GenBank/DDBJ databases">
        <title>Genome sequencing of Rosenbergiella species.</title>
        <authorList>
            <person name="Alvarez-Perez S."/>
            <person name="Lievens B."/>
        </authorList>
    </citation>
    <scope>NUCLEOTIDE SEQUENCE [LARGE SCALE GENOMIC DNA]</scope>
    <source>
        <strain evidence="5 6">S61</strain>
    </source>
</reference>
<evidence type="ECO:0000313" key="5">
    <source>
        <dbReference type="EMBL" id="MBT0723495.1"/>
    </source>
</evidence>
<comment type="caution">
    <text evidence="5">The sequence shown here is derived from an EMBL/GenBank/DDBJ whole genome shotgun (WGS) entry which is preliminary data.</text>
</comment>
<gene>
    <name evidence="5" type="ORF">HH682_03350</name>
</gene>
<protein>
    <submittedName>
        <fullName evidence="5">Glycosyltransferase</fullName>
    </submittedName>
</protein>
<evidence type="ECO:0000256" key="3">
    <source>
        <dbReference type="ARBA" id="ARBA00022679"/>
    </source>
</evidence>
<proteinExistence type="inferred from homology"/>
<dbReference type="PANTHER" id="PTHR43685">
    <property type="entry name" value="GLYCOSYLTRANSFERASE"/>
    <property type="match status" value="1"/>
</dbReference>
<organism evidence="5 6">
    <name type="scientific">Rosenbergiella gaditana</name>
    <dbReference type="NCBI Taxonomy" id="2726987"/>
    <lineage>
        <taxon>Bacteria</taxon>
        <taxon>Pseudomonadati</taxon>
        <taxon>Pseudomonadota</taxon>
        <taxon>Gammaproteobacteria</taxon>
        <taxon>Enterobacterales</taxon>
        <taxon>Erwiniaceae</taxon>
        <taxon>Rosenbergiella</taxon>
    </lineage>
</organism>
<feature type="domain" description="Glycosyltransferase 2-like" evidence="4">
    <location>
        <begin position="5"/>
        <end position="136"/>
    </location>
</feature>
<accession>A0ABS5SW66</accession>
<dbReference type="Proteomes" id="UP000790096">
    <property type="component" value="Unassembled WGS sequence"/>
</dbReference>
<dbReference type="Pfam" id="PF00535">
    <property type="entry name" value="Glycos_transf_2"/>
    <property type="match status" value="1"/>
</dbReference>
<dbReference type="SUPFAM" id="SSF53448">
    <property type="entry name" value="Nucleotide-diphospho-sugar transferases"/>
    <property type="match status" value="1"/>
</dbReference>
<evidence type="ECO:0000256" key="1">
    <source>
        <dbReference type="ARBA" id="ARBA00006739"/>
    </source>
</evidence>
<dbReference type="RefSeq" id="WP_214236310.1">
    <property type="nucleotide sequence ID" value="NZ_JABBFR010000003.1"/>
</dbReference>
<keyword evidence="6" id="KW-1185">Reference proteome</keyword>
<dbReference type="EMBL" id="JABBFR010000003">
    <property type="protein sequence ID" value="MBT0723495.1"/>
    <property type="molecule type" value="Genomic_DNA"/>
</dbReference>
<dbReference type="InterPro" id="IPR001173">
    <property type="entry name" value="Glyco_trans_2-like"/>
</dbReference>
<dbReference type="Gene3D" id="3.90.550.10">
    <property type="entry name" value="Spore Coat Polysaccharide Biosynthesis Protein SpsA, Chain A"/>
    <property type="match status" value="1"/>
</dbReference>
<evidence type="ECO:0000259" key="4">
    <source>
        <dbReference type="Pfam" id="PF00535"/>
    </source>
</evidence>